<dbReference type="InterPro" id="IPR046357">
    <property type="entry name" value="PPIase_dom_sf"/>
</dbReference>
<dbReference type="SUPFAM" id="SSF50891">
    <property type="entry name" value="Cyclophilin-like"/>
    <property type="match status" value="1"/>
</dbReference>
<dbReference type="Pfam" id="PF00160">
    <property type="entry name" value="Pro_isomerase"/>
    <property type="match status" value="1"/>
</dbReference>
<dbReference type="PANTHER" id="PTHR45625">
    <property type="entry name" value="PEPTIDYL-PROLYL CIS-TRANS ISOMERASE-RELATED"/>
    <property type="match status" value="1"/>
</dbReference>
<dbReference type="AlphaFoldDB" id="A0A6N6RLA1"/>
<dbReference type="PRINTS" id="PR00153">
    <property type="entry name" value="CSAPPISMRASE"/>
</dbReference>
<dbReference type="EMBL" id="WBVO01000001">
    <property type="protein sequence ID" value="KAB2814159.1"/>
    <property type="molecule type" value="Genomic_DNA"/>
</dbReference>
<dbReference type="PANTHER" id="PTHR45625:SF4">
    <property type="entry name" value="PEPTIDYLPROLYL ISOMERASE DOMAIN AND WD REPEAT-CONTAINING PROTEIN 1"/>
    <property type="match status" value="1"/>
</dbReference>
<reference evidence="9 10" key="1">
    <citation type="submission" date="2019-09" db="EMBL/GenBank/DDBJ databases">
        <title>Genomes of family Cryomorphaceae.</title>
        <authorList>
            <person name="Bowman J.P."/>
        </authorList>
    </citation>
    <scope>NUCLEOTIDE SEQUENCE [LARGE SCALE GENOMIC DNA]</scope>
    <source>
        <strain evidence="9 10">LMG 25704</strain>
    </source>
</reference>
<evidence type="ECO:0000256" key="3">
    <source>
        <dbReference type="ARBA" id="ARBA00023110"/>
    </source>
</evidence>
<accession>A0A6N6RLA1</accession>
<evidence type="ECO:0000313" key="9">
    <source>
        <dbReference type="EMBL" id="KAB2814159.1"/>
    </source>
</evidence>
<dbReference type="FunFam" id="3.10.50.40:FF:000047">
    <property type="entry name" value="Peptidylprolyl isomerase"/>
    <property type="match status" value="1"/>
</dbReference>
<evidence type="ECO:0000259" key="7">
    <source>
        <dbReference type="PROSITE" id="PS50059"/>
    </source>
</evidence>
<evidence type="ECO:0000313" key="10">
    <source>
        <dbReference type="Proteomes" id="UP000468650"/>
    </source>
</evidence>
<dbReference type="OrthoDB" id="9807797at2"/>
<dbReference type="GO" id="GO:0003755">
    <property type="term" value="F:peptidyl-prolyl cis-trans isomerase activity"/>
    <property type="evidence" value="ECO:0007669"/>
    <property type="project" value="UniProtKB-UniRule"/>
</dbReference>
<evidence type="ECO:0000259" key="8">
    <source>
        <dbReference type="PROSITE" id="PS50072"/>
    </source>
</evidence>
<keyword evidence="10" id="KW-1185">Reference proteome</keyword>
<evidence type="ECO:0000256" key="1">
    <source>
        <dbReference type="ARBA" id="ARBA00000971"/>
    </source>
</evidence>
<protein>
    <recommendedName>
        <fullName evidence="6">Peptidyl-prolyl cis-trans isomerase</fullName>
        <ecNumber evidence="6">5.2.1.8</ecNumber>
    </recommendedName>
</protein>
<comment type="catalytic activity">
    <reaction evidence="1 5 6">
        <text>[protein]-peptidylproline (omega=180) = [protein]-peptidylproline (omega=0)</text>
        <dbReference type="Rhea" id="RHEA:16237"/>
        <dbReference type="Rhea" id="RHEA-COMP:10747"/>
        <dbReference type="Rhea" id="RHEA-COMP:10748"/>
        <dbReference type="ChEBI" id="CHEBI:83833"/>
        <dbReference type="ChEBI" id="CHEBI:83834"/>
        <dbReference type="EC" id="5.2.1.8"/>
    </reaction>
</comment>
<dbReference type="EC" id="5.2.1.8" evidence="6"/>
<keyword evidence="3 5" id="KW-0697">Rotamase</keyword>
<name>A0A6N6RLA1_9FLAO</name>
<dbReference type="SUPFAM" id="SSF54534">
    <property type="entry name" value="FKBP-like"/>
    <property type="match status" value="1"/>
</dbReference>
<dbReference type="InterPro" id="IPR020892">
    <property type="entry name" value="Cyclophilin-type_PPIase_CS"/>
</dbReference>
<dbReference type="GO" id="GO:0006457">
    <property type="term" value="P:protein folding"/>
    <property type="evidence" value="ECO:0007669"/>
    <property type="project" value="InterPro"/>
</dbReference>
<dbReference type="InterPro" id="IPR029000">
    <property type="entry name" value="Cyclophilin-like_dom_sf"/>
</dbReference>
<dbReference type="PROSITE" id="PS50059">
    <property type="entry name" value="FKBP_PPIASE"/>
    <property type="match status" value="1"/>
</dbReference>
<evidence type="ECO:0000256" key="5">
    <source>
        <dbReference type="PROSITE-ProRule" id="PRU00277"/>
    </source>
</evidence>
<dbReference type="RefSeq" id="WP_151665740.1">
    <property type="nucleotide sequence ID" value="NZ_WBVO01000001.1"/>
</dbReference>
<organism evidence="9 10">
    <name type="scientific">Phaeocystidibacter luteus</name>
    <dbReference type="NCBI Taxonomy" id="911197"/>
    <lineage>
        <taxon>Bacteria</taxon>
        <taxon>Pseudomonadati</taxon>
        <taxon>Bacteroidota</taxon>
        <taxon>Flavobacteriia</taxon>
        <taxon>Flavobacteriales</taxon>
        <taxon>Phaeocystidibacteraceae</taxon>
        <taxon>Phaeocystidibacter</taxon>
    </lineage>
</organism>
<dbReference type="Proteomes" id="UP000468650">
    <property type="component" value="Unassembled WGS sequence"/>
</dbReference>
<keyword evidence="4 5" id="KW-0413">Isomerase</keyword>
<evidence type="ECO:0000256" key="2">
    <source>
        <dbReference type="ARBA" id="ARBA00007365"/>
    </source>
</evidence>
<dbReference type="InterPro" id="IPR002130">
    <property type="entry name" value="Cyclophilin-type_PPIase_dom"/>
</dbReference>
<dbReference type="PROSITE" id="PS00170">
    <property type="entry name" value="CSA_PPIASE_1"/>
    <property type="match status" value="1"/>
</dbReference>
<dbReference type="CDD" id="cd00317">
    <property type="entry name" value="cyclophilin"/>
    <property type="match status" value="1"/>
</dbReference>
<gene>
    <name evidence="9" type="ORF">F8C67_00065</name>
</gene>
<evidence type="ECO:0000256" key="6">
    <source>
        <dbReference type="RuleBase" id="RU003915"/>
    </source>
</evidence>
<feature type="domain" description="PPIase cyclophilin-type" evidence="8">
    <location>
        <begin position="15"/>
        <end position="149"/>
    </location>
</feature>
<proteinExistence type="inferred from homology"/>
<evidence type="ECO:0000256" key="4">
    <source>
        <dbReference type="ARBA" id="ARBA00023235"/>
    </source>
</evidence>
<dbReference type="Gene3D" id="3.10.50.40">
    <property type="match status" value="1"/>
</dbReference>
<dbReference type="Pfam" id="PF00254">
    <property type="entry name" value="FKBP_C"/>
    <property type="match status" value="1"/>
</dbReference>
<comment type="caution">
    <text evidence="9">The sequence shown here is derived from an EMBL/GenBank/DDBJ whole genome shotgun (WGS) entry which is preliminary data.</text>
</comment>
<dbReference type="InterPro" id="IPR044666">
    <property type="entry name" value="Cyclophilin_A-like"/>
</dbReference>
<dbReference type="Gene3D" id="2.40.100.10">
    <property type="entry name" value="Cyclophilin-like"/>
    <property type="match status" value="1"/>
</dbReference>
<feature type="domain" description="PPIase FKBP-type" evidence="7">
    <location>
        <begin position="223"/>
        <end position="311"/>
    </location>
</feature>
<dbReference type="PROSITE" id="PS50072">
    <property type="entry name" value="CSA_PPIASE_2"/>
    <property type="match status" value="1"/>
</dbReference>
<comment type="similarity">
    <text evidence="6">Belongs to the FKBP-type PPIase family.</text>
</comment>
<sequence length="311" mass="33542">MTNPGLYVTFETSKGNIVAELFYDKTPLTVANFVGLAKGELENKVKQMGEPYYDGLTFHRVIADFMIQGGDPQGTGVGGPGYQFGDEFHPELKHDGPGKLSMANAGPGTNGSQFFITHGATEWLDNKHTIFGQVIEGQDVVDAIAQGDTMDKLVITAVGSDAESFEAAKVFNEAMESKKKAEEDKRKAEAEALKDLVAGMKQTDSGLFYKTLKEGSGKVPTKGQLVSVHYTGKLKNGTMFDSSYQRGQPIRFPVGVGQVIPGWDEGIMLLKEGERAKFVIPSELGYGSRGAGGVIPPNATLVFEVELVQIH</sequence>
<dbReference type="InterPro" id="IPR001179">
    <property type="entry name" value="PPIase_FKBP_dom"/>
</dbReference>
<comment type="similarity">
    <text evidence="2">Belongs to the cyclophilin-type PPIase family.</text>
</comment>